<evidence type="ECO:0000256" key="2">
    <source>
        <dbReference type="ARBA" id="ARBA00021310"/>
    </source>
</evidence>
<dbReference type="Pfam" id="PF02565">
    <property type="entry name" value="RecO_C"/>
    <property type="match status" value="1"/>
</dbReference>
<dbReference type="InterPro" id="IPR037278">
    <property type="entry name" value="ARFGAP/RecO"/>
</dbReference>
<dbReference type="InterPro" id="IPR003717">
    <property type="entry name" value="RecO"/>
</dbReference>
<dbReference type="EMBL" id="NXGX01000002">
    <property type="protein sequence ID" value="PKR59524.1"/>
    <property type="molecule type" value="Genomic_DNA"/>
</dbReference>
<dbReference type="InterPro" id="IPR042242">
    <property type="entry name" value="RecO_C"/>
</dbReference>
<evidence type="ECO:0000259" key="8">
    <source>
        <dbReference type="Pfam" id="PF11967"/>
    </source>
</evidence>
<dbReference type="AlphaFoldDB" id="A0A2N3L9P5"/>
<feature type="domain" description="DNA replication/recombination mediator RecO N-terminal" evidence="8">
    <location>
        <begin position="1"/>
        <end position="70"/>
    </location>
</feature>
<dbReference type="Pfam" id="PF11967">
    <property type="entry name" value="RecO_N"/>
    <property type="match status" value="1"/>
</dbReference>
<organism evidence="9 10">
    <name type="scientific">Thalassospira lohafexi</name>
    <dbReference type="NCBI Taxonomy" id="744227"/>
    <lineage>
        <taxon>Bacteria</taxon>
        <taxon>Pseudomonadati</taxon>
        <taxon>Pseudomonadota</taxon>
        <taxon>Alphaproteobacteria</taxon>
        <taxon>Rhodospirillales</taxon>
        <taxon>Thalassospiraceae</taxon>
        <taxon>Thalassospira</taxon>
    </lineage>
</organism>
<dbReference type="HAMAP" id="MF_00201">
    <property type="entry name" value="RecO"/>
    <property type="match status" value="1"/>
</dbReference>
<keyword evidence="5 7" id="KW-0234">DNA repair</keyword>
<evidence type="ECO:0000313" key="10">
    <source>
        <dbReference type="Proteomes" id="UP000233332"/>
    </source>
</evidence>
<evidence type="ECO:0000313" key="9">
    <source>
        <dbReference type="EMBL" id="PKR59524.1"/>
    </source>
</evidence>
<evidence type="ECO:0000256" key="4">
    <source>
        <dbReference type="ARBA" id="ARBA00023172"/>
    </source>
</evidence>
<keyword evidence="3 7" id="KW-0227">DNA damage</keyword>
<dbReference type="PANTHER" id="PTHR33991:SF1">
    <property type="entry name" value="DNA REPAIR PROTEIN RECO"/>
    <property type="match status" value="1"/>
</dbReference>
<evidence type="ECO:0000256" key="7">
    <source>
        <dbReference type="HAMAP-Rule" id="MF_00201"/>
    </source>
</evidence>
<dbReference type="PANTHER" id="PTHR33991">
    <property type="entry name" value="DNA REPAIR PROTEIN RECO"/>
    <property type="match status" value="1"/>
</dbReference>
<proteinExistence type="inferred from homology"/>
<name>A0A2N3L9P5_9PROT</name>
<reference evidence="9 10" key="1">
    <citation type="submission" date="2017-09" db="EMBL/GenBank/DDBJ databases">
        <title>Biodiversity and function of Thalassospira species in the particle-attached aromatic-hydrocarbon-degrading consortia from the surface seawater of the China South Sea.</title>
        <authorList>
            <person name="Dong C."/>
            <person name="Lai Q."/>
            <person name="Shao Z."/>
        </authorList>
    </citation>
    <scope>NUCLEOTIDE SEQUENCE [LARGE SCALE GENOMIC DNA]</scope>
    <source>
        <strain evidence="9 10">139Z-12</strain>
    </source>
</reference>
<dbReference type="SUPFAM" id="SSF50249">
    <property type="entry name" value="Nucleic acid-binding proteins"/>
    <property type="match status" value="1"/>
</dbReference>
<sequence>MDWRDDGIVLSTRKLGENAVRLSVLTRDYGRHAGMVRGATSKSMRGTLEPGNEVRVGWSARLAEHLGQFRCELTGAHAADLLLSAGPLMAMSSACAMLDATLPERESHPDLFHGTIALLSALKAEQWLPAYIRWEVGLLEELGYGLALDCCAATNATTGLAYVSPKSGRAVAEEAGHAYRDRLLPLPAFLAGGQGSDARKAAPLSDQIRDGLKLTGFFIHRDIFEAKALKPVAARDRLVSHVWRSVPVQEK</sequence>
<dbReference type="Gene3D" id="2.40.50.140">
    <property type="entry name" value="Nucleic acid-binding proteins"/>
    <property type="match status" value="1"/>
</dbReference>
<keyword evidence="10" id="KW-1185">Reference proteome</keyword>
<comment type="similarity">
    <text evidence="1 7">Belongs to the RecO family.</text>
</comment>
<evidence type="ECO:0000256" key="3">
    <source>
        <dbReference type="ARBA" id="ARBA00022763"/>
    </source>
</evidence>
<evidence type="ECO:0000256" key="6">
    <source>
        <dbReference type="ARBA" id="ARBA00033409"/>
    </source>
</evidence>
<dbReference type="NCBIfam" id="TIGR00613">
    <property type="entry name" value="reco"/>
    <property type="match status" value="1"/>
</dbReference>
<dbReference type="GO" id="GO:0006302">
    <property type="term" value="P:double-strand break repair"/>
    <property type="evidence" value="ECO:0007669"/>
    <property type="project" value="TreeGrafter"/>
</dbReference>
<dbReference type="Proteomes" id="UP000233332">
    <property type="component" value="Unassembled WGS sequence"/>
</dbReference>
<dbReference type="InterPro" id="IPR012340">
    <property type="entry name" value="NA-bd_OB-fold"/>
</dbReference>
<dbReference type="InterPro" id="IPR022572">
    <property type="entry name" value="DNA_rep/recomb_RecO_N"/>
</dbReference>
<dbReference type="GO" id="GO:0006310">
    <property type="term" value="P:DNA recombination"/>
    <property type="evidence" value="ECO:0007669"/>
    <property type="project" value="UniProtKB-UniRule"/>
</dbReference>
<dbReference type="SUPFAM" id="SSF57863">
    <property type="entry name" value="ArfGap/RecO-like zinc finger"/>
    <property type="match status" value="1"/>
</dbReference>
<gene>
    <name evidence="7" type="primary">recO</name>
    <name evidence="9" type="ORF">COO92_05705</name>
</gene>
<protein>
    <recommendedName>
        <fullName evidence="2 7">DNA repair protein RecO</fullName>
    </recommendedName>
    <alternativeName>
        <fullName evidence="6 7">Recombination protein O</fullName>
    </alternativeName>
</protein>
<dbReference type="RefSeq" id="WP_101300563.1">
    <property type="nucleotide sequence ID" value="NZ_NXGX01000002.1"/>
</dbReference>
<evidence type="ECO:0000256" key="1">
    <source>
        <dbReference type="ARBA" id="ARBA00007452"/>
    </source>
</evidence>
<evidence type="ECO:0000256" key="5">
    <source>
        <dbReference type="ARBA" id="ARBA00023204"/>
    </source>
</evidence>
<comment type="function">
    <text evidence="7">Involved in DNA repair and RecF pathway recombination.</text>
</comment>
<keyword evidence="4 7" id="KW-0233">DNA recombination</keyword>
<dbReference type="Gene3D" id="1.20.1440.120">
    <property type="entry name" value="Recombination protein O, C-terminal domain"/>
    <property type="match status" value="1"/>
</dbReference>
<accession>A0A2N3L9P5</accession>
<dbReference type="GO" id="GO:0043590">
    <property type="term" value="C:bacterial nucleoid"/>
    <property type="evidence" value="ECO:0007669"/>
    <property type="project" value="TreeGrafter"/>
</dbReference>
<comment type="caution">
    <text evidence="9">The sequence shown here is derived from an EMBL/GenBank/DDBJ whole genome shotgun (WGS) entry which is preliminary data.</text>
</comment>